<dbReference type="PANTHER" id="PTHR12663">
    <property type="entry name" value="ANDROGEN INDUCED INHIBITOR OF PROLIFERATION AS3 / PDS5-RELATED"/>
    <property type="match status" value="1"/>
</dbReference>
<evidence type="ECO:0000313" key="7">
    <source>
        <dbReference type="EMBL" id="CAI5445776.1"/>
    </source>
</evidence>
<gene>
    <name evidence="7" type="ORF">CAMP_LOCUS8413</name>
</gene>
<evidence type="ECO:0000256" key="5">
    <source>
        <dbReference type="ARBA" id="ARBA00023306"/>
    </source>
</evidence>
<keyword evidence="3" id="KW-0498">Mitosis</keyword>
<reference evidence="7" key="1">
    <citation type="submission" date="2022-11" db="EMBL/GenBank/DDBJ databases">
        <authorList>
            <person name="Kikuchi T."/>
        </authorList>
    </citation>
    <scope>NUCLEOTIDE SEQUENCE</scope>
    <source>
        <strain evidence="7">PS1010</strain>
    </source>
</reference>
<dbReference type="InterPro" id="IPR011989">
    <property type="entry name" value="ARM-like"/>
</dbReference>
<evidence type="ECO:0000256" key="2">
    <source>
        <dbReference type="ARBA" id="ARBA00022618"/>
    </source>
</evidence>
<feature type="compositionally biased region" description="Acidic residues" evidence="6">
    <location>
        <begin position="1310"/>
        <end position="1322"/>
    </location>
</feature>
<dbReference type="SUPFAM" id="SSF48371">
    <property type="entry name" value="ARM repeat"/>
    <property type="match status" value="1"/>
</dbReference>
<accession>A0A9P1IKI8</accession>
<dbReference type="EMBL" id="CANHGI010000003">
    <property type="protein sequence ID" value="CAI5445776.1"/>
    <property type="molecule type" value="Genomic_DNA"/>
</dbReference>
<comment type="caution">
    <text evidence="7">The sequence shown here is derived from an EMBL/GenBank/DDBJ whole genome shotgun (WGS) entry which is preliminary data.</text>
</comment>
<dbReference type="InterPro" id="IPR016024">
    <property type="entry name" value="ARM-type_fold"/>
</dbReference>
<dbReference type="Proteomes" id="UP001152747">
    <property type="component" value="Unassembled WGS sequence"/>
</dbReference>
<dbReference type="GO" id="GO:0006281">
    <property type="term" value="P:DNA repair"/>
    <property type="evidence" value="ECO:0007669"/>
    <property type="project" value="TreeGrafter"/>
</dbReference>
<keyword evidence="8" id="KW-1185">Reference proteome</keyword>
<keyword evidence="4" id="KW-0539">Nucleus</keyword>
<feature type="region of interest" description="Disordered" evidence="6">
    <location>
        <begin position="1308"/>
        <end position="1493"/>
    </location>
</feature>
<dbReference type="PANTHER" id="PTHR12663:SF0">
    <property type="entry name" value="PRECOCIOUS DISSOCIATION OF SISTERS 5, ISOFORM A"/>
    <property type="match status" value="1"/>
</dbReference>
<evidence type="ECO:0000256" key="3">
    <source>
        <dbReference type="ARBA" id="ARBA00022776"/>
    </source>
</evidence>
<dbReference type="Pfam" id="PF20168">
    <property type="entry name" value="PDS5"/>
    <property type="match status" value="1"/>
</dbReference>
<sequence length="1493" mass="171322">MSEIDYPPGCQPVTASSNNNELIKRLRAIADALHDCPPNREYGEQNRFLKLFKHLSNAKFMDNSNRDVQIYLAICLASILRLFSPEMPVTEALQLKEQYLFIFRVLNNFGEVTINSPMFKRYHYLVEVIEVILQPMSEMKDLDDEEALPVYRSLIKAVLSVPCGKGWDKSRLKGKQKIIEEEQDEDSEENDEETDDEQITLKIISMLTSIAVSALHELDHVPVSILDVLFFYIVEPQKSNFLDANRMSREILQKARNQIEPSLQDILRQSMMFGELPNGFDMTGSASRAKLFDVIKSLYQIDHTMVSQAISFLCRWLESEQPADRQHAVRLVGSLTRERSCQFGLSSDDPTWKAYMKCAIDESADVRKEFVHQSIYVLTSIHSHLRGPVSNSLLRMLKDTDENVRETTISTIIQVAKIKLESVSEQLLNACAQKMLDKKVSVRLAAVKNIMSLYHHVMTSQPQTEYLLRPGMSTDNQEIENESTYTDSDRDSVAFIPKAVFNVYRLAYTMPDLIDSSALISRYFQLYFVPYKCEPKQRVEIMAKLMRKLDSQSISVFRDIVQTSSAIRRALIGICQEVSKQTDDNNSKMVMLKLRISKLSKIFSDSAVIERILMRFVNQMSEDEQTFEHVKYLISDDYTTEGVQTNAQQLIQRTIERKTISAKQDNSFIAFRRFMDRCSPLIMDSEAAKCLIDLVASTVIGREQKKKQCEENYKSDLILLEIWTDHFAHIFTSGENVEKIRKDILRSDDHQAVETGLSAINSIFSISGFRNRLNSDEGKRKWSDRFINGLFADLNEIILREEPEFRRSSKLAVRLLKVLGIEKAVEFCDENLDILLSRLESKNLSCANSFQALAEMFSVKPSKYAIQFLEMIEKNGIIEKICEAKENEEDISQFQSAVSLRDHAIPASTLAKIYAMKLATKVLIETTQVMREDMNDLFLKNLYKSASDNFIRILSKIIENKGTIDNKSIISNLEVQRGRLRGSAATCLMKLCIYPNFREKVEARTILAMSYMVLDEQLVVRIHFVMSLKKQIKKCLPIDFAACFALSSLLDDESEETKAFKRLCFDLSVTIYSSQTTEIADNSNLQGSSRVKFVSEPVIAYLFWLLTHWPKFSEVEDISALCEVRESIWTMIEAQRKAKCDMQIVWQTIELLRKYGDRMIRDENGGAKKKIDETMEHNKKLWAMTDLATYLMLYRAKIEQKNAGVNAPPAVNRQYFYNCPQKTDLTEVYIPDELIDDEKQRNGKLPKKGKAYFQHKTNVSKSHATKRKSPRSKKAPNSSFTLFEEDENEEIMIEDNISDIADKSVYDIPLSEEENEKEEEELEKVKMGRKKRISAENGTSPEKKKSRKSNHDLEDTLISPIVTEGAGTSRNTRKSAKLTASTPFRVEQSQVKRRGKRSAAKVEEEEEEEDEENVEEEEEEVEKSPKKKNQNGKQKQPVVTTTRSSRSRGSAPEPITSPKPKRGNSKKQSNDVFDIPQDDDEPIKTKPKRKARK</sequence>
<feature type="region of interest" description="Disordered" evidence="6">
    <location>
        <begin position="1239"/>
        <end position="1287"/>
    </location>
</feature>
<feature type="compositionally biased region" description="Low complexity" evidence="6">
    <location>
        <begin position="1431"/>
        <end position="1448"/>
    </location>
</feature>
<proteinExistence type="predicted"/>
<protein>
    <submittedName>
        <fullName evidence="7">Uncharacterized protein</fullName>
    </submittedName>
</protein>
<dbReference type="InterPro" id="IPR039776">
    <property type="entry name" value="Pds5"/>
</dbReference>
<dbReference type="Gene3D" id="1.25.10.10">
    <property type="entry name" value="Leucine-rich Repeat Variant"/>
    <property type="match status" value="1"/>
</dbReference>
<dbReference type="GO" id="GO:0000785">
    <property type="term" value="C:chromatin"/>
    <property type="evidence" value="ECO:0007669"/>
    <property type="project" value="TreeGrafter"/>
</dbReference>
<dbReference type="GO" id="GO:0051301">
    <property type="term" value="P:cell division"/>
    <property type="evidence" value="ECO:0007669"/>
    <property type="project" value="UniProtKB-KW"/>
</dbReference>
<dbReference type="GO" id="GO:0005634">
    <property type="term" value="C:nucleus"/>
    <property type="evidence" value="ECO:0007669"/>
    <property type="project" value="UniProtKB-SubCell"/>
</dbReference>
<organism evidence="7 8">
    <name type="scientific">Caenorhabditis angaria</name>
    <dbReference type="NCBI Taxonomy" id="860376"/>
    <lineage>
        <taxon>Eukaryota</taxon>
        <taxon>Metazoa</taxon>
        <taxon>Ecdysozoa</taxon>
        <taxon>Nematoda</taxon>
        <taxon>Chromadorea</taxon>
        <taxon>Rhabditida</taxon>
        <taxon>Rhabditina</taxon>
        <taxon>Rhabditomorpha</taxon>
        <taxon>Rhabditoidea</taxon>
        <taxon>Rhabditidae</taxon>
        <taxon>Peloderinae</taxon>
        <taxon>Caenorhabditis</taxon>
    </lineage>
</organism>
<dbReference type="GO" id="GO:0007064">
    <property type="term" value="P:mitotic sister chromatid cohesion"/>
    <property type="evidence" value="ECO:0007669"/>
    <property type="project" value="InterPro"/>
</dbReference>
<evidence type="ECO:0000256" key="6">
    <source>
        <dbReference type="SAM" id="MobiDB-lite"/>
    </source>
</evidence>
<keyword evidence="2" id="KW-0132">Cell division</keyword>
<name>A0A9P1IKI8_9PELO</name>
<evidence type="ECO:0000313" key="8">
    <source>
        <dbReference type="Proteomes" id="UP001152747"/>
    </source>
</evidence>
<evidence type="ECO:0000256" key="4">
    <source>
        <dbReference type="ARBA" id="ARBA00023242"/>
    </source>
</evidence>
<feature type="compositionally biased region" description="Basic residues" evidence="6">
    <location>
        <begin position="1263"/>
        <end position="1274"/>
    </location>
</feature>
<evidence type="ECO:0000256" key="1">
    <source>
        <dbReference type="ARBA" id="ARBA00004123"/>
    </source>
</evidence>
<dbReference type="OrthoDB" id="200660at2759"/>
<comment type="subcellular location">
    <subcellularLocation>
        <location evidence="1">Nucleus</location>
    </subcellularLocation>
</comment>
<feature type="compositionally biased region" description="Acidic residues" evidence="6">
    <location>
        <begin position="1403"/>
        <end position="1421"/>
    </location>
</feature>
<keyword evidence="5" id="KW-0131">Cell cycle</keyword>